<accession>A0A0G4MRG4</accession>
<feature type="compositionally biased region" description="Basic residues" evidence="1">
    <location>
        <begin position="33"/>
        <end position="45"/>
    </location>
</feature>
<dbReference type="Proteomes" id="UP000044602">
    <property type="component" value="Unassembled WGS sequence"/>
</dbReference>
<feature type="region of interest" description="Disordered" evidence="1">
    <location>
        <begin position="16"/>
        <end position="102"/>
    </location>
</feature>
<evidence type="ECO:0000313" key="2">
    <source>
        <dbReference type="EMBL" id="CRK36782.1"/>
    </source>
</evidence>
<feature type="compositionally biased region" description="Low complexity" evidence="1">
    <location>
        <begin position="57"/>
        <end position="66"/>
    </location>
</feature>
<keyword evidence="3" id="KW-1185">Reference proteome</keyword>
<evidence type="ECO:0000256" key="1">
    <source>
        <dbReference type="SAM" id="MobiDB-lite"/>
    </source>
</evidence>
<proteinExistence type="predicted"/>
<evidence type="ECO:0000313" key="3">
    <source>
        <dbReference type="Proteomes" id="UP000044602"/>
    </source>
</evidence>
<name>A0A0G4MRG4_VERLO</name>
<protein>
    <submittedName>
        <fullName evidence="2">Uncharacterized protein</fullName>
    </submittedName>
</protein>
<organism evidence="2 3">
    <name type="scientific">Verticillium longisporum</name>
    <name type="common">Verticillium dahliae var. longisporum</name>
    <dbReference type="NCBI Taxonomy" id="100787"/>
    <lineage>
        <taxon>Eukaryota</taxon>
        <taxon>Fungi</taxon>
        <taxon>Dikarya</taxon>
        <taxon>Ascomycota</taxon>
        <taxon>Pezizomycotina</taxon>
        <taxon>Sordariomycetes</taxon>
        <taxon>Hypocreomycetidae</taxon>
        <taxon>Glomerellales</taxon>
        <taxon>Plectosphaerellaceae</taxon>
        <taxon>Verticillium</taxon>
    </lineage>
</organism>
<dbReference type="AlphaFoldDB" id="A0A0G4MRG4"/>
<dbReference type="EMBL" id="CVQH01024330">
    <property type="protein sequence ID" value="CRK36782.1"/>
    <property type="molecule type" value="Genomic_DNA"/>
</dbReference>
<feature type="non-terminal residue" evidence="2">
    <location>
        <position position="1"/>
    </location>
</feature>
<gene>
    <name evidence="2" type="ORF">BN1708_020098</name>
</gene>
<feature type="non-terminal residue" evidence="2">
    <location>
        <position position="102"/>
    </location>
</feature>
<reference evidence="2 3" key="1">
    <citation type="submission" date="2015-05" db="EMBL/GenBank/DDBJ databases">
        <authorList>
            <person name="Wang D.B."/>
            <person name="Wang M."/>
        </authorList>
    </citation>
    <scope>NUCLEOTIDE SEQUENCE [LARGE SCALE GENOMIC DNA]</scope>
    <source>
        <strain evidence="2">VL1</strain>
    </source>
</reference>
<sequence>PRARPLLPPLRRRLLHRLGRPGLHPRLELPPHRPSRRLRHRPQARRRPDPLPHRARPPAARLPDAGLRPRRPRRLRLGPPPRDERRRAAGAAVPHRPDHHGV</sequence>